<reference evidence="3" key="1">
    <citation type="submission" date="2023-07" db="EMBL/GenBank/DDBJ databases">
        <title>draft genome sequence of fig (Ficus carica).</title>
        <authorList>
            <person name="Takahashi T."/>
            <person name="Nishimura K."/>
        </authorList>
    </citation>
    <scope>NUCLEOTIDE SEQUENCE</scope>
</reference>
<feature type="region of interest" description="Disordered" evidence="1">
    <location>
        <begin position="197"/>
        <end position="216"/>
    </location>
</feature>
<comment type="caution">
    <text evidence="3">The sequence shown here is derived from an EMBL/GenBank/DDBJ whole genome shotgun (WGS) entry which is preliminary data.</text>
</comment>
<dbReference type="Proteomes" id="UP001187192">
    <property type="component" value="Unassembled WGS sequence"/>
</dbReference>
<dbReference type="InterPro" id="IPR005162">
    <property type="entry name" value="Retrotrans_gag_dom"/>
</dbReference>
<evidence type="ECO:0000313" key="4">
    <source>
        <dbReference type="Proteomes" id="UP001187192"/>
    </source>
</evidence>
<evidence type="ECO:0000313" key="3">
    <source>
        <dbReference type="EMBL" id="GMN60545.1"/>
    </source>
</evidence>
<dbReference type="EMBL" id="BTGU01000100">
    <property type="protein sequence ID" value="GMN60545.1"/>
    <property type="molecule type" value="Genomic_DNA"/>
</dbReference>
<dbReference type="PANTHER" id="PTHR33223">
    <property type="entry name" value="CCHC-TYPE DOMAIN-CONTAINING PROTEIN"/>
    <property type="match status" value="1"/>
</dbReference>
<evidence type="ECO:0000259" key="2">
    <source>
        <dbReference type="Pfam" id="PF03732"/>
    </source>
</evidence>
<dbReference type="PANTHER" id="PTHR33223:SF10">
    <property type="entry name" value="AMINOTRANSFERASE-LIKE PLANT MOBILE DOMAIN-CONTAINING PROTEIN"/>
    <property type="match status" value="1"/>
</dbReference>
<name>A0AA88J2P7_FICCA</name>
<evidence type="ECO:0000256" key="1">
    <source>
        <dbReference type="SAM" id="MobiDB-lite"/>
    </source>
</evidence>
<protein>
    <recommendedName>
        <fullName evidence="2">Retrotransposon gag domain-containing protein</fullName>
    </recommendedName>
</protein>
<keyword evidence="4" id="KW-1185">Reference proteome</keyword>
<organism evidence="3 4">
    <name type="scientific">Ficus carica</name>
    <name type="common">Common fig</name>
    <dbReference type="NCBI Taxonomy" id="3494"/>
    <lineage>
        <taxon>Eukaryota</taxon>
        <taxon>Viridiplantae</taxon>
        <taxon>Streptophyta</taxon>
        <taxon>Embryophyta</taxon>
        <taxon>Tracheophyta</taxon>
        <taxon>Spermatophyta</taxon>
        <taxon>Magnoliopsida</taxon>
        <taxon>eudicotyledons</taxon>
        <taxon>Gunneridae</taxon>
        <taxon>Pentapetalae</taxon>
        <taxon>rosids</taxon>
        <taxon>fabids</taxon>
        <taxon>Rosales</taxon>
        <taxon>Moraceae</taxon>
        <taxon>Ficeae</taxon>
        <taxon>Ficus</taxon>
    </lineage>
</organism>
<dbReference type="AlphaFoldDB" id="A0AA88J2P7"/>
<proteinExistence type="predicted"/>
<gene>
    <name evidence="3" type="ORF">TIFTF001_029633</name>
</gene>
<sequence>MSQRYGPEQVGAVDPPFTPAIMATLYLARFKMPTIAPSNGSTNADEYLDNYQAHMLIRNANEATLYKALCLTFIGIAQQWYRRLIQGMMDSFKQLSDAFSAAFLNAKTRKKETPYLFRITRGENEPLKMYLDRFDKAIMQVKNCSDYTLIQAFREGFGDKKLLWTIAYDVPPTFAHLRGIAQKHAEAEEYIKGQNSSLGETSLPVGKKKPKKDGVDHIRASTEKATCKTEAIPGPKMAPIERARSNHTLPQTSDWTNARGLEHIVHTIFGRMATGDTASSKRSYARNARQVACGEYINMAEPITKISRQDNVSITFTDDEANKLLNPHNDALVGEIKITDNIVQRVLIDNGSSADI</sequence>
<accession>A0AA88J2P7</accession>
<feature type="domain" description="Retrotransposon gag" evidence="2">
    <location>
        <begin position="72"/>
        <end position="156"/>
    </location>
</feature>
<dbReference type="Pfam" id="PF03732">
    <property type="entry name" value="Retrotrans_gag"/>
    <property type="match status" value="1"/>
</dbReference>